<dbReference type="Gene3D" id="2.60.120.560">
    <property type="entry name" value="Exo-inulinase, domain 1"/>
    <property type="match status" value="1"/>
</dbReference>
<dbReference type="Proteomes" id="UP000829517">
    <property type="component" value="Unassembled WGS sequence"/>
</dbReference>
<dbReference type="PROSITE" id="PS51257">
    <property type="entry name" value="PROKAR_LIPOPROTEIN"/>
    <property type="match status" value="1"/>
</dbReference>
<dbReference type="EMBL" id="JAETXX010000001">
    <property type="protein sequence ID" value="MCF8713399.1"/>
    <property type="molecule type" value="Genomic_DNA"/>
</dbReference>
<evidence type="ECO:0000256" key="1">
    <source>
        <dbReference type="SAM" id="MobiDB-lite"/>
    </source>
</evidence>
<evidence type="ECO:0000313" key="4">
    <source>
        <dbReference type="Proteomes" id="UP000829517"/>
    </source>
</evidence>
<evidence type="ECO:0000313" key="3">
    <source>
        <dbReference type="EMBL" id="MCF8713399.1"/>
    </source>
</evidence>
<dbReference type="Pfam" id="PF06439">
    <property type="entry name" value="3keto-disac_hyd"/>
    <property type="match status" value="1"/>
</dbReference>
<sequence>MKTINYLFMASLAMMSCKQQNNEKATSDTVATQKEEVTKESDTNKEEWVSLFDGKNYDSWHMFNGGEVNDTWSIKDGAMVFTPGENAGNIVTNNDYTNFELSLDWKISEGGNSGIFWGVQEGDKYKEPYQTGPEIQVLDNERHPDAKAGETHQAGALYDMIAPSENVVKPAGEWNNCVLTINHKTNQGSVTLNGTKIVEFPVHGEKWEEMIANSKFKGWDGFGVSKTGKIGLQNHGNIVSYRNIKIKELK</sequence>
<name>A0ABS9IZ34_9FLAO</name>
<proteinExistence type="predicted"/>
<reference evidence="3 4" key="1">
    <citation type="submission" date="2021-01" db="EMBL/GenBank/DDBJ databases">
        <title>Genome sequencing of Joostella atrarenae M1-2 (= KCTC 23194).</title>
        <authorList>
            <person name="Zakaria M.R."/>
            <person name="Lam M.Q."/>
            <person name="Chong C.S."/>
        </authorList>
    </citation>
    <scope>NUCLEOTIDE SEQUENCE [LARGE SCALE GENOMIC DNA]</scope>
    <source>
        <strain evidence="3 4">M1-2</strain>
    </source>
</reference>
<feature type="compositionally biased region" description="Basic and acidic residues" evidence="1">
    <location>
        <begin position="33"/>
        <end position="45"/>
    </location>
</feature>
<feature type="domain" description="3-keto-alpha-glucoside-1,2-lyase/3-keto-2-hydroxy-glucal hydratase" evidence="2">
    <location>
        <begin position="47"/>
        <end position="247"/>
    </location>
</feature>
<accession>A0ABS9IZ34</accession>
<feature type="region of interest" description="Disordered" evidence="1">
    <location>
        <begin position="24"/>
        <end position="45"/>
    </location>
</feature>
<dbReference type="InterPro" id="IPR010496">
    <property type="entry name" value="AL/BT2_dom"/>
</dbReference>
<comment type="caution">
    <text evidence="3">The sequence shown here is derived from an EMBL/GenBank/DDBJ whole genome shotgun (WGS) entry which is preliminary data.</text>
</comment>
<organism evidence="3 4">
    <name type="scientific">Joostella atrarenae</name>
    <dbReference type="NCBI Taxonomy" id="679257"/>
    <lineage>
        <taxon>Bacteria</taxon>
        <taxon>Pseudomonadati</taxon>
        <taxon>Bacteroidota</taxon>
        <taxon>Flavobacteriia</taxon>
        <taxon>Flavobacteriales</taxon>
        <taxon>Flavobacteriaceae</taxon>
        <taxon>Joostella</taxon>
    </lineage>
</organism>
<dbReference type="RefSeq" id="WP_236957371.1">
    <property type="nucleotide sequence ID" value="NZ_JAETXX010000001.1"/>
</dbReference>
<protein>
    <submittedName>
        <fullName evidence="3">DUF1080 domain-containing protein</fullName>
    </submittedName>
</protein>
<gene>
    <name evidence="3" type="ORF">JM658_01035</name>
</gene>
<evidence type="ECO:0000259" key="2">
    <source>
        <dbReference type="Pfam" id="PF06439"/>
    </source>
</evidence>
<keyword evidence="4" id="KW-1185">Reference proteome</keyword>